<dbReference type="EMBL" id="BMAV01021696">
    <property type="protein sequence ID" value="GFY75973.1"/>
    <property type="molecule type" value="Genomic_DNA"/>
</dbReference>
<name>A0A8X6YS49_9ARAC</name>
<organism evidence="1 2">
    <name type="scientific">Trichonephila inaurata madagascariensis</name>
    <dbReference type="NCBI Taxonomy" id="2747483"/>
    <lineage>
        <taxon>Eukaryota</taxon>
        <taxon>Metazoa</taxon>
        <taxon>Ecdysozoa</taxon>
        <taxon>Arthropoda</taxon>
        <taxon>Chelicerata</taxon>
        <taxon>Arachnida</taxon>
        <taxon>Araneae</taxon>
        <taxon>Araneomorphae</taxon>
        <taxon>Entelegynae</taxon>
        <taxon>Araneoidea</taxon>
        <taxon>Nephilidae</taxon>
        <taxon>Trichonephila</taxon>
        <taxon>Trichonephila inaurata</taxon>
    </lineage>
</organism>
<accession>A0A8X6YS49</accession>
<gene>
    <name evidence="1" type="primary">NCL1_16919</name>
    <name evidence="1" type="ORF">TNIN_63981</name>
</gene>
<proteinExistence type="predicted"/>
<dbReference type="OrthoDB" id="10420175at2759"/>
<sequence length="87" mass="9891">MRLLTKLDRRGYFSSPVPVNCSVQEDPCFTKWTPAAVYTRMKLSTSVKYCLGYFSTAWAGHQYWSSSHRLKKFSLSSDMGDGSRKGP</sequence>
<keyword evidence="2" id="KW-1185">Reference proteome</keyword>
<evidence type="ECO:0000313" key="2">
    <source>
        <dbReference type="Proteomes" id="UP000886998"/>
    </source>
</evidence>
<evidence type="ECO:0000313" key="1">
    <source>
        <dbReference type="EMBL" id="GFY75973.1"/>
    </source>
</evidence>
<dbReference type="Proteomes" id="UP000886998">
    <property type="component" value="Unassembled WGS sequence"/>
</dbReference>
<comment type="caution">
    <text evidence="1">The sequence shown here is derived from an EMBL/GenBank/DDBJ whole genome shotgun (WGS) entry which is preliminary data.</text>
</comment>
<protein>
    <submittedName>
        <fullName evidence="1">Uncharacterized protein</fullName>
    </submittedName>
</protein>
<dbReference type="AlphaFoldDB" id="A0A8X6YS49"/>
<reference evidence="1" key="1">
    <citation type="submission" date="2020-08" db="EMBL/GenBank/DDBJ databases">
        <title>Multicomponent nature underlies the extraordinary mechanical properties of spider dragline silk.</title>
        <authorList>
            <person name="Kono N."/>
            <person name="Nakamura H."/>
            <person name="Mori M."/>
            <person name="Yoshida Y."/>
            <person name="Ohtoshi R."/>
            <person name="Malay A.D."/>
            <person name="Moran D.A.P."/>
            <person name="Tomita M."/>
            <person name="Numata K."/>
            <person name="Arakawa K."/>
        </authorList>
    </citation>
    <scope>NUCLEOTIDE SEQUENCE</scope>
</reference>